<reference evidence="2 3" key="1">
    <citation type="submission" date="2019-03" db="EMBL/GenBank/DDBJ databases">
        <title>First draft genome of Liparis tanakae, snailfish: a comprehensive survey of snailfish specific genes.</title>
        <authorList>
            <person name="Kim W."/>
            <person name="Song I."/>
            <person name="Jeong J.-H."/>
            <person name="Kim D."/>
            <person name="Kim S."/>
            <person name="Ryu S."/>
            <person name="Song J.Y."/>
            <person name="Lee S.K."/>
        </authorList>
    </citation>
    <scope>NUCLEOTIDE SEQUENCE [LARGE SCALE GENOMIC DNA]</scope>
    <source>
        <tissue evidence="2">Muscle</tissue>
    </source>
</reference>
<accession>A0A4Z2F1N6</accession>
<dbReference type="EMBL" id="SRLO01001914">
    <property type="protein sequence ID" value="TNN34671.1"/>
    <property type="molecule type" value="Genomic_DNA"/>
</dbReference>
<name>A0A4Z2F1N6_9TELE</name>
<protein>
    <submittedName>
        <fullName evidence="2">Uncharacterized protein</fullName>
    </submittedName>
</protein>
<proteinExistence type="predicted"/>
<feature type="compositionally biased region" description="Polar residues" evidence="1">
    <location>
        <begin position="1"/>
        <end position="22"/>
    </location>
</feature>
<gene>
    <name evidence="2" type="ORF">EYF80_055164</name>
</gene>
<dbReference type="AlphaFoldDB" id="A0A4Z2F1N6"/>
<organism evidence="2 3">
    <name type="scientific">Liparis tanakae</name>
    <name type="common">Tanaka's snailfish</name>
    <dbReference type="NCBI Taxonomy" id="230148"/>
    <lineage>
        <taxon>Eukaryota</taxon>
        <taxon>Metazoa</taxon>
        <taxon>Chordata</taxon>
        <taxon>Craniata</taxon>
        <taxon>Vertebrata</taxon>
        <taxon>Euteleostomi</taxon>
        <taxon>Actinopterygii</taxon>
        <taxon>Neopterygii</taxon>
        <taxon>Teleostei</taxon>
        <taxon>Neoteleostei</taxon>
        <taxon>Acanthomorphata</taxon>
        <taxon>Eupercaria</taxon>
        <taxon>Perciformes</taxon>
        <taxon>Cottioidei</taxon>
        <taxon>Cottales</taxon>
        <taxon>Liparidae</taxon>
        <taxon>Liparis</taxon>
    </lineage>
</organism>
<sequence>MSSMVGSVNCTNRSLSCSTPEQRQGERHTSAYPHAPMRRGAAAWRNTRRAYPEQPGHGRNTPISSGSGMESGICAATSCFTVAILYPPGGTSPGIMSGKWKVDLG</sequence>
<feature type="region of interest" description="Disordered" evidence="1">
    <location>
        <begin position="1"/>
        <end position="68"/>
    </location>
</feature>
<evidence type="ECO:0000313" key="2">
    <source>
        <dbReference type="EMBL" id="TNN34671.1"/>
    </source>
</evidence>
<evidence type="ECO:0000256" key="1">
    <source>
        <dbReference type="SAM" id="MobiDB-lite"/>
    </source>
</evidence>
<keyword evidence="3" id="KW-1185">Reference proteome</keyword>
<comment type="caution">
    <text evidence="2">The sequence shown here is derived from an EMBL/GenBank/DDBJ whole genome shotgun (WGS) entry which is preliminary data.</text>
</comment>
<dbReference type="Proteomes" id="UP000314294">
    <property type="component" value="Unassembled WGS sequence"/>
</dbReference>
<evidence type="ECO:0000313" key="3">
    <source>
        <dbReference type="Proteomes" id="UP000314294"/>
    </source>
</evidence>